<dbReference type="Pfam" id="PF12854">
    <property type="entry name" value="PPR_1"/>
    <property type="match status" value="3"/>
</dbReference>
<proteinExistence type="inferred from homology"/>
<dbReference type="SUPFAM" id="SSF81901">
    <property type="entry name" value="HCP-like"/>
    <property type="match status" value="1"/>
</dbReference>
<dbReference type="EMBL" id="JABTTQ020001056">
    <property type="protein sequence ID" value="KAK6136039.1"/>
    <property type="molecule type" value="Genomic_DNA"/>
</dbReference>
<evidence type="ECO:0000256" key="2">
    <source>
        <dbReference type="ARBA" id="ARBA00022737"/>
    </source>
</evidence>
<feature type="repeat" description="PPR" evidence="3">
    <location>
        <begin position="782"/>
        <end position="812"/>
    </location>
</feature>
<evidence type="ECO:0000313" key="4">
    <source>
        <dbReference type="EMBL" id="KAK6136039.1"/>
    </source>
</evidence>
<evidence type="ECO:0000313" key="5">
    <source>
        <dbReference type="Proteomes" id="UP001318860"/>
    </source>
</evidence>
<dbReference type="PANTHER" id="PTHR47934">
    <property type="entry name" value="PENTATRICOPEPTIDE REPEAT-CONTAINING PROTEIN PET309, MITOCHONDRIAL"/>
    <property type="match status" value="1"/>
</dbReference>
<name>A0ABR0VPY3_REHGL</name>
<dbReference type="SUPFAM" id="SSF56784">
    <property type="entry name" value="HAD-like"/>
    <property type="match status" value="1"/>
</dbReference>
<feature type="repeat" description="PPR" evidence="3">
    <location>
        <begin position="573"/>
        <end position="607"/>
    </location>
</feature>
<protein>
    <recommendedName>
        <fullName evidence="6">Pentatricopeptide repeat-containing protein</fullName>
    </recommendedName>
</protein>
<dbReference type="Pfam" id="PF00702">
    <property type="entry name" value="Hydrolase"/>
    <property type="match status" value="1"/>
</dbReference>
<dbReference type="NCBIfam" id="TIGR00756">
    <property type="entry name" value="PPR"/>
    <property type="match status" value="14"/>
</dbReference>
<dbReference type="Gene3D" id="3.40.50.1000">
    <property type="entry name" value="HAD superfamily/HAD-like"/>
    <property type="match status" value="1"/>
</dbReference>
<feature type="repeat" description="PPR" evidence="3">
    <location>
        <begin position="713"/>
        <end position="747"/>
    </location>
</feature>
<feature type="repeat" description="PPR" evidence="3">
    <location>
        <begin position="608"/>
        <end position="642"/>
    </location>
</feature>
<accession>A0ABR0VPY3</accession>
<evidence type="ECO:0000256" key="3">
    <source>
        <dbReference type="PROSITE-ProRule" id="PRU00708"/>
    </source>
</evidence>
<dbReference type="Pfam" id="PF13812">
    <property type="entry name" value="PPR_3"/>
    <property type="match status" value="1"/>
</dbReference>
<gene>
    <name evidence="4" type="ORF">DH2020_030205</name>
</gene>
<feature type="repeat" description="PPR" evidence="3">
    <location>
        <begin position="678"/>
        <end position="712"/>
    </location>
</feature>
<feature type="repeat" description="PPR" evidence="3">
    <location>
        <begin position="1090"/>
        <end position="1124"/>
    </location>
</feature>
<organism evidence="4 5">
    <name type="scientific">Rehmannia glutinosa</name>
    <name type="common">Chinese foxglove</name>
    <dbReference type="NCBI Taxonomy" id="99300"/>
    <lineage>
        <taxon>Eukaryota</taxon>
        <taxon>Viridiplantae</taxon>
        <taxon>Streptophyta</taxon>
        <taxon>Embryophyta</taxon>
        <taxon>Tracheophyta</taxon>
        <taxon>Spermatophyta</taxon>
        <taxon>Magnoliopsida</taxon>
        <taxon>eudicotyledons</taxon>
        <taxon>Gunneridae</taxon>
        <taxon>Pentapetalae</taxon>
        <taxon>asterids</taxon>
        <taxon>lamiids</taxon>
        <taxon>Lamiales</taxon>
        <taxon>Orobanchaceae</taxon>
        <taxon>Rehmannieae</taxon>
        <taxon>Rehmannia</taxon>
    </lineage>
</organism>
<feature type="repeat" description="PPR" evidence="3">
    <location>
        <begin position="1125"/>
        <end position="1159"/>
    </location>
</feature>
<feature type="repeat" description="PPR" evidence="3">
    <location>
        <begin position="950"/>
        <end position="984"/>
    </location>
</feature>
<feature type="repeat" description="PPR" evidence="3">
    <location>
        <begin position="435"/>
        <end position="469"/>
    </location>
</feature>
<evidence type="ECO:0000256" key="1">
    <source>
        <dbReference type="ARBA" id="ARBA00007626"/>
    </source>
</evidence>
<dbReference type="InterPro" id="IPR002885">
    <property type="entry name" value="PPR_rpt"/>
</dbReference>
<feature type="repeat" description="PPR" evidence="3">
    <location>
        <begin position="817"/>
        <end position="851"/>
    </location>
</feature>
<dbReference type="PROSITE" id="PS51375">
    <property type="entry name" value="PPR"/>
    <property type="match status" value="18"/>
</dbReference>
<comment type="similarity">
    <text evidence="1">Belongs to the PPR family. P subfamily.</text>
</comment>
<comment type="caution">
    <text evidence="4">The sequence shown here is derived from an EMBL/GenBank/DDBJ whole genome shotgun (WGS) entry which is preliminary data.</text>
</comment>
<evidence type="ECO:0008006" key="6">
    <source>
        <dbReference type="Google" id="ProtNLM"/>
    </source>
</evidence>
<feature type="repeat" description="PPR" evidence="3">
    <location>
        <begin position="1020"/>
        <end position="1054"/>
    </location>
</feature>
<dbReference type="InterPro" id="IPR036412">
    <property type="entry name" value="HAD-like_sf"/>
</dbReference>
<dbReference type="Gene3D" id="1.25.40.10">
    <property type="entry name" value="Tetratricopeptide repeat domain"/>
    <property type="match status" value="8"/>
</dbReference>
<dbReference type="Pfam" id="PF01535">
    <property type="entry name" value="PPR"/>
    <property type="match status" value="2"/>
</dbReference>
<feature type="repeat" description="PPR" evidence="3">
    <location>
        <begin position="470"/>
        <end position="504"/>
    </location>
</feature>
<sequence length="1231" mass="139436">MAAQRLVWRLSSFPMVPSTAAPRYSNIEKEKMSLSLKSTPIAAAATSRKVPILLFDIMDTIVRDPFYHDVPAFFGMSMKELLECKHPTVWIEFEKGLISEVRLKVCSKCFPSSQRKMWYSEFGLLLGKGGILSYSEIMVKRKESDAMEVARMFFKDERPIDLEGLKSCMRQGYSYIQGVEELLIDLKKNGYEMHSATNYPIWYEIIEEKLKLSTYLSWTFCSCLMGKRKPDPDFYMDILKHLNVEPACCIFVDDRYCPYSAIRKRNVEAALDAGFTGIQFENVDLLREDLSRLGEEMARSVYTILTIDRWESLNFMKYKTASLRPVHGRLALKFLKWIVKQPGLELNHITHLYCITTHILVRARMYDCAKSILKHLCETDLGSNSVFYALMDTYPLCNSNPAVFDLLIRVYVRKGATNDAIETFRSMGFRGFRPSVYTCNMILAAIVKVGRFESVWLFFSEILAKGICPNVGMFNILLNVLCADGKLKKASYLLRKMEESGYAPNVVSYNTVLNWYCKKGRYKEAIPLLDHMSCRGIEADVFTYNVLVDDLYGKIVVAGKIYDEMCKVNISPNRITYNALIDGHCRVGNFVEAFGLLNDMEARGLKPNEVTYGTLLNGLCKHGELDSTKSLLARMKLDGVNVNSFMYTMLMDGECRSGTLTETVKLVDKMFKDNINPDVVTYSVLVNGFCRAGQINCAKEIICKIFRSGIRPNNIVYSTLIFNLCRLGDINEAIKIYTVMLRNGHCADLFVCNLLISTLCRRDGLKAFELLDEMVKFGCQPSFYTYRSLLKGLCRGGNFKEAVIFFDKLRNIPSATDVIIYNTMVAELCERGNFKWVLVLLAEMVQNSVFPDIYTYGCLVAGLCRTGRVVTAILLLESGTVSPNQFIYSSIINGLVKIGQARAGIYFFDDLLMRGLNPDIVTLNAVIDACSRAGQLDKLKNIQSMMEIEDQLTFNMLITLYSQRGDMSKAFDLLNIMKAFGISPSEETFSSIFNGLKRTLCFQESHVLLHEMLKNDLVPTDRQYSSLITSMCKSGNMQGAFKLKDEMEALKLTSRHVAESAMVRGLVQNGKTEEGIFLLNRMLKSRIVPTVPTFTTVIHVLSKEGKMPEALDFKRLMEHHGSQPDVITYNVLITGLCRSGDIARAFELYEELKQRSVCPNTTTFSILINAVCSENDSVKGESILVDLEERGLVSRESNAKAWNKRLTDVMANIDLLRHKTKTGGKKETKSR</sequence>
<feature type="repeat" description="PPR" evidence="3">
    <location>
        <begin position="884"/>
        <end position="918"/>
    </location>
</feature>
<keyword evidence="2" id="KW-0677">Repeat</keyword>
<reference evidence="4 5" key="1">
    <citation type="journal article" date="2021" name="Comput. Struct. Biotechnol. J.">
        <title>De novo genome assembly of the potent medicinal plant Rehmannia glutinosa using nanopore technology.</title>
        <authorList>
            <person name="Ma L."/>
            <person name="Dong C."/>
            <person name="Song C."/>
            <person name="Wang X."/>
            <person name="Zheng X."/>
            <person name="Niu Y."/>
            <person name="Chen S."/>
            <person name="Feng W."/>
        </authorList>
    </citation>
    <scope>NUCLEOTIDE SEQUENCE [LARGE SCALE GENOMIC DNA]</scope>
    <source>
        <strain evidence="4">DH-2019</strain>
    </source>
</reference>
<keyword evidence="5" id="KW-1185">Reference proteome</keyword>
<dbReference type="Proteomes" id="UP001318860">
    <property type="component" value="Unassembled WGS sequence"/>
</dbReference>
<dbReference type="InterPro" id="IPR023214">
    <property type="entry name" value="HAD_sf"/>
</dbReference>
<feature type="repeat" description="PPR" evidence="3">
    <location>
        <begin position="748"/>
        <end position="781"/>
    </location>
</feature>
<dbReference type="InterPro" id="IPR051114">
    <property type="entry name" value="Mito_RNA_Proc_CCM1"/>
</dbReference>
<feature type="repeat" description="PPR" evidence="3">
    <location>
        <begin position="400"/>
        <end position="434"/>
    </location>
</feature>
<dbReference type="PANTHER" id="PTHR47934:SF6">
    <property type="entry name" value="MITOCHONDRIAL GROUP I INTRON SPLICING FACTOR CCM1-RELATED"/>
    <property type="match status" value="1"/>
</dbReference>
<feature type="repeat" description="PPR" evidence="3">
    <location>
        <begin position="505"/>
        <end position="539"/>
    </location>
</feature>
<dbReference type="Pfam" id="PF13041">
    <property type="entry name" value="PPR_2"/>
    <property type="match status" value="8"/>
</dbReference>
<dbReference type="InterPro" id="IPR011990">
    <property type="entry name" value="TPR-like_helical_dom_sf"/>
</dbReference>
<feature type="repeat" description="PPR" evidence="3">
    <location>
        <begin position="643"/>
        <end position="677"/>
    </location>
</feature>
<feature type="repeat" description="PPR" evidence="3">
    <location>
        <begin position="1055"/>
        <end position="1089"/>
    </location>
</feature>